<protein>
    <submittedName>
        <fullName evidence="6">TetR family transcriptional regulator</fullName>
    </submittedName>
</protein>
<dbReference type="PANTHER" id="PTHR43479">
    <property type="entry name" value="ACREF/ENVCD OPERON REPRESSOR-RELATED"/>
    <property type="match status" value="1"/>
</dbReference>
<reference evidence="6 7" key="1">
    <citation type="submission" date="2021-12" db="EMBL/GenBank/DDBJ databases">
        <title>Genomic and phenotypic characterization of three Burkholderia contaminans isolates recovered from different sources.</title>
        <authorList>
            <person name="Lopez De Volder A."/>
            <person name="Fan Y."/>
            <person name="Nunvar J."/>
            <person name="Herrera T."/>
            <person name="Timp W."/>
            <person name="Degrossi J."/>
        </authorList>
    </citation>
    <scope>NUCLEOTIDE SEQUENCE [LARGE SCALE GENOMIC DNA]</scope>
    <source>
        <strain evidence="6 7">LMG 23361</strain>
    </source>
</reference>
<dbReference type="SUPFAM" id="SSF46689">
    <property type="entry name" value="Homeodomain-like"/>
    <property type="match status" value="1"/>
</dbReference>
<proteinExistence type="predicted"/>
<name>A0ABD7YE43_9BURK</name>
<gene>
    <name evidence="6" type="ORF">LXE91_35250</name>
</gene>
<organism evidence="6 7">
    <name type="scientific">Burkholderia contaminans</name>
    <dbReference type="NCBI Taxonomy" id="488447"/>
    <lineage>
        <taxon>Bacteria</taxon>
        <taxon>Pseudomonadati</taxon>
        <taxon>Pseudomonadota</taxon>
        <taxon>Betaproteobacteria</taxon>
        <taxon>Burkholderiales</taxon>
        <taxon>Burkholderiaceae</taxon>
        <taxon>Burkholderia</taxon>
        <taxon>Burkholderia cepacia complex</taxon>
    </lineage>
</organism>
<dbReference type="Gene3D" id="1.10.357.10">
    <property type="entry name" value="Tetracycline Repressor, domain 2"/>
    <property type="match status" value="1"/>
</dbReference>
<sequence length="189" mass="20987">MRRFDHFHLHGPPWMKPARLTREQRRLDTRERLIATARALFIAKGFADTSVEHIAEGAGYTRGAFYAHFEHKRELLIEILRRDHDRMLTKGRLVAPVSGSACTTADYAEIAAGWECFPLWVEVHLYALRDAGFRHIVDCLHTEPAALPETTSGTAGATDRMPSAAGWAAALGVALLSTGARDARRDDPA</sequence>
<keyword evidence="1" id="KW-0805">Transcription regulation</keyword>
<evidence type="ECO:0000259" key="5">
    <source>
        <dbReference type="PROSITE" id="PS50977"/>
    </source>
</evidence>
<evidence type="ECO:0000313" key="6">
    <source>
        <dbReference type="EMBL" id="WFN23192.1"/>
    </source>
</evidence>
<dbReference type="InterPro" id="IPR009057">
    <property type="entry name" value="Homeodomain-like_sf"/>
</dbReference>
<dbReference type="EMBL" id="CP090642">
    <property type="protein sequence ID" value="WFN23192.1"/>
    <property type="molecule type" value="Genomic_DNA"/>
</dbReference>
<evidence type="ECO:0000256" key="2">
    <source>
        <dbReference type="ARBA" id="ARBA00023125"/>
    </source>
</evidence>
<evidence type="ECO:0000313" key="7">
    <source>
        <dbReference type="Proteomes" id="UP001220209"/>
    </source>
</evidence>
<evidence type="ECO:0000256" key="3">
    <source>
        <dbReference type="ARBA" id="ARBA00023163"/>
    </source>
</evidence>
<dbReference type="InterPro" id="IPR001647">
    <property type="entry name" value="HTH_TetR"/>
</dbReference>
<dbReference type="Proteomes" id="UP001220209">
    <property type="component" value="Chromosome 3"/>
</dbReference>
<dbReference type="GeneID" id="93194988"/>
<dbReference type="RefSeq" id="WP_223274280.1">
    <property type="nucleotide sequence ID" value="NZ_AP018359.1"/>
</dbReference>
<accession>A0ABD7YE43</accession>
<dbReference type="FunFam" id="1.10.10.60:FF:000141">
    <property type="entry name" value="TetR family transcriptional regulator"/>
    <property type="match status" value="1"/>
</dbReference>
<keyword evidence="2 4" id="KW-0238">DNA-binding</keyword>
<dbReference type="PRINTS" id="PR00455">
    <property type="entry name" value="HTHTETR"/>
</dbReference>
<feature type="domain" description="HTH tetR-type" evidence="5">
    <location>
        <begin position="27"/>
        <end position="87"/>
    </location>
</feature>
<dbReference type="PROSITE" id="PS50977">
    <property type="entry name" value="HTH_TETR_2"/>
    <property type="match status" value="1"/>
</dbReference>
<dbReference type="AlphaFoldDB" id="A0ABD7YE43"/>
<evidence type="ECO:0000256" key="1">
    <source>
        <dbReference type="ARBA" id="ARBA00023015"/>
    </source>
</evidence>
<dbReference type="Pfam" id="PF00440">
    <property type="entry name" value="TetR_N"/>
    <property type="match status" value="1"/>
</dbReference>
<keyword evidence="3" id="KW-0804">Transcription</keyword>
<dbReference type="InterPro" id="IPR050624">
    <property type="entry name" value="HTH-type_Tx_Regulator"/>
</dbReference>
<dbReference type="GO" id="GO:0003677">
    <property type="term" value="F:DNA binding"/>
    <property type="evidence" value="ECO:0007669"/>
    <property type="project" value="UniProtKB-UniRule"/>
</dbReference>
<dbReference type="PANTHER" id="PTHR43479:SF11">
    <property type="entry name" value="ACREF_ENVCD OPERON REPRESSOR-RELATED"/>
    <property type="match status" value="1"/>
</dbReference>
<evidence type="ECO:0000256" key="4">
    <source>
        <dbReference type="PROSITE-ProRule" id="PRU00335"/>
    </source>
</evidence>
<feature type="DNA-binding region" description="H-T-H motif" evidence="4">
    <location>
        <begin position="50"/>
        <end position="69"/>
    </location>
</feature>